<dbReference type="EMBL" id="JAMQBK010000015">
    <property type="protein sequence ID" value="MCM2369977.1"/>
    <property type="molecule type" value="Genomic_DNA"/>
</dbReference>
<gene>
    <name evidence="3" type="ORF">NB063_04995</name>
</gene>
<accession>A0ABT0TZD7</accession>
<protein>
    <submittedName>
        <fullName evidence="3">DUF1553 domain-containing protein</fullName>
    </submittedName>
</protein>
<organism evidence="3 4">
    <name type="scientific">Aporhodopirellula aestuarii</name>
    <dbReference type="NCBI Taxonomy" id="2950107"/>
    <lineage>
        <taxon>Bacteria</taxon>
        <taxon>Pseudomonadati</taxon>
        <taxon>Planctomycetota</taxon>
        <taxon>Planctomycetia</taxon>
        <taxon>Pirellulales</taxon>
        <taxon>Pirellulaceae</taxon>
        <taxon>Aporhodopirellula</taxon>
    </lineage>
</organism>
<sequence>MTDPHLSHRARASAPGSTMKDKTRWMRCLILCMTVCALATGTATADDSDAADLPPSFRRDVMPVFFRAGCNAGSCHGAASGKDGFMLSLFGYDAKGDYHRTVNEMVGRRVNTSVPEQSLLLLKSTGDVAHSGGKRFDKESEYYQTLYRWIAAGAPDDSDSVPETVEVILSKERFLFEENGAKDRLRVGAIASDGSKRLVTSLARFHSNNESVATIDDNGNVTAVGPGDTYVFARYSRFTIGAEVIVLPAAEGFHWPNPPATNYIDELVFDRLQKLRITPSELCDDETFLRRVTLDLAGRIPTPEEYHAFVDGDADRAAKIDELLANDEFADLWTALWGEQLRIIGGNYAPAATHVKAAMAFYEWIRKQMRSGRPLNEFVEEMVVASGSNLTNGPANLYTMMVHGPRFEPKVFAADFSQVFLGVQIQCAECHNHPFDRWTQDDYYSFVSFFAGMERKPGVEPRERRIFYDTSTPPVKHVVDQRPMPARVLGGIEPVASDGDPRKELAKWLTSPDNEMFSRNIANRIWAQLLGTGIVEPVDDIRVSNPPVNGPLLDALSKRLVESGFDLRTLVRDICNSRVYQLSVQPNPSNVGDTRQFSHAHLRRLRADVLLDSVTTATGMQSSFKGFAAGTRAIDYFPISGGDTGGPNYGTPFFKTFGRSSRATICACETNTQPTLSQALHLAVGDTLQERLWAGGKIKQLVASGKTEEQIIEELFVRTLARRPTDDELAALIQTIGDAAEDPGAYEDILWGLFNSSEFSFNH</sequence>
<evidence type="ECO:0000259" key="2">
    <source>
        <dbReference type="Pfam" id="PF07587"/>
    </source>
</evidence>
<reference evidence="3 4" key="1">
    <citation type="journal article" date="2022" name="Syst. Appl. Microbiol.">
        <title>Rhodopirellula aestuarii sp. nov., a novel member of the genus Rhodopirellula isolated from brackish sediments collected in the Tagus River estuary, Portugal.</title>
        <authorList>
            <person name="Vitorino I.R."/>
            <person name="Klimek D."/>
            <person name="Calusinska M."/>
            <person name="Lobo-da-Cunha A."/>
            <person name="Vasconcelos V."/>
            <person name="Lage O.M."/>
        </authorList>
    </citation>
    <scope>NUCLEOTIDE SEQUENCE [LARGE SCALE GENOMIC DNA]</scope>
    <source>
        <strain evidence="3 4">ICT_H3.1</strain>
    </source>
</reference>
<dbReference type="Proteomes" id="UP001202961">
    <property type="component" value="Unassembled WGS sequence"/>
</dbReference>
<dbReference type="Pfam" id="PF07587">
    <property type="entry name" value="PSD1"/>
    <property type="match status" value="1"/>
</dbReference>
<evidence type="ECO:0000313" key="4">
    <source>
        <dbReference type="Proteomes" id="UP001202961"/>
    </source>
</evidence>
<feature type="domain" description="DUF1549" evidence="1">
    <location>
        <begin position="264"/>
        <end position="454"/>
    </location>
</feature>
<name>A0ABT0TZD7_9BACT</name>
<evidence type="ECO:0000259" key="1">
    <source>
        <dbReference type="Pfam" id="PF07583"/>
    </source>
</evidence>
<keyword evidence="4" id="KW-1185">Reference proteome</keyword>
<dbReference type="RefSeq" id="WP_250927645.1">
    <property type="nucleotide sequence ID" value="NZ_JAMQBK010000015.1"/>
</dbReference>
<proteinExistence type="predicted"/>
<evidence type="ECO:0000313" key="3">
    <source>
        <dbReference type="EMBL" id="MCM2369977.1"/>
    </source>
</evidence>
<dbReference type="InterPro" id="IPR022655">
    <property type="entry name" value="DUF1553"/>
</dbReference>
<dbReference type="InterPro" id="IPR008964">
    <property type="entry name" value="Invasin/intimin_cell_adhesion"/>
</dbReference>
<dbReference type="PANTHER" id="PTHR35889:SF3">
    <property type="entry name" value="F-BOX DOMAIN-CONTAINING PROTEIN"/>
    <property type="match status" value="1"/>
</dbReference>
<dbReference type="Pfam" id="PF07583">
    <property type="entry name" value="PSCyt2"/>
    <property type="match status" value="1"/>
</dbReference>
<dbReference type="Gene3D" id="2.60.40.1080">
    <property type="match status" value="1"/>
</dbReference>
<dbReference type="SUPFAM" id="SSF49373">
    <property type="entry name" value="Invasin/intimin cell-adhesion fragments"/>
    <property type="match status" value="1"/>
</dbReference>
<comment type="caution">
    <text evidence="3">The sequence shown here is derived from an EMBL/GenBank/DDBJ whole genome shotgun (WGS) entry which is preliminary data.</text>
</comment>
<dbReference type="InterPro" id="IPR011444">
    <property type="entry name" value="DUF1549"/>
</dbReference>
<feature type="domain" description="DUF1553" evidence="2">
    <location>
        <begin position="502"/>
        <end position="622"/>
    </location>
</feature>
<dbReference type="PANTHER" id="PTHR35889">
    <property type="entry name" value="CYCLOINULO-OLIGOSACCHARIDE FRUCTANOTRANSFERASE-RELATED"/>
    <property type="match status" value="1"/>
</dbReference>